<dbReference type="Gene3D" id="3.40.470.10">
    <property type="entry name" value="Uracil-DNA glycosylase-like domain"/>
    <property type="match status" value="1"/>
</dbReference>
<dbReference type="SUPFAM" id="SSF52141">
    <property type="entry name" value="Uracil-DNA glycosylase-like"/>
    <property type="match status" value="1"/>
</dbReference>
<dbReference type="GO" id="GO:0097506">
    <property type="term" value="F:deaminated base DNA N-glycosylase activity"/>
    <property type="evidence" value="ECO:0007669"/>
    <property type="project" value="UniProtKB-ARBA"/>
</dbReference>
<dbReference type="InterPro" id="IPR005122">
    <property type="entry name" value="Uracil-DNA_glycosylase-like"/>
</dbReference>
<dbReference type="EMBL" id="FONT01000004">
    <property type="protein sequence ID" value="SFE81266.1"/>
    <property type="molecule type" value="Genomic_DNA"/>
</dbReference>
<keyword evidence="5" id="KW-0408">Iron</keyword>
<evidence type="ECO:0000259" key="8">
    <source>
        <dbReference type="SMART" id="SM00986"/>
    </source>
</evidence>
<accession>A0A1I2DL77</accession>
<evidence type="ECO:0000313" key="10">
    <source>
        <dbReference type="Proteomes" id="UP000199516"/>
    </source>
</evidence>
<proteinExistence type="predicted"/>
<gene>
    <name evidence="9" type="ORF">SAMN05192532_104144</name>
</gene>
<evidence type="ECO:0000313" key="9">
    <source>
        <dbReference type="EMBL" id="SFE81266.1"/>
    </source>
</evidence>
<evidence type="ECO:0000256" key="1">
    <source>
        <dbReference type="ARBA" id="ARBA00022485"/>
    </source>
</evidence>
<dbReference type="Proteomes" id="UP000199516">
    <property type="component" value="Unassembled WGS sequence"/>
</dbReference>
<dbReference type="CDD" id="cd10030">
    <property type="entry name" value="UDG-F4_TTUDGA_SPO1dp_like"/>
    <property type="match status" value="1"/>
</dbReference>
<dbReference type="GO" id="GO:0051539">
    <property type="term" value="F:4 iron, 4 sulfur cluster binding"/>
    <property type="evidence" value="ECO:0007669"/>
    <property type="project" value="UniProtKB-KW"/>
</dbReference>
<organism evidence="9 10">
    <name type="scientific">Alteribacillus iranensis</name>
    <dbReference type="NCBI Taxonomy" id="930128"/>
    <lineage>
        <taxon>Bacteria</taxon>
        <taxon>Bacillati</taxon>
        <taxon>Bacillota</taxon>
        <taxon>Bacilli</taxon>
        <taxon>Bacillales</taxon>
        <taxon>Bacillaceae</taxon>
        <taxon>Alteribacillus</taxon>
    </lineage>
</organism>
<dbReference type="InterPro" id="IPR036895">
    <property type="entry name" value="Uracil-DNA_glycosylase-like_sf"/>
</dbReference>
<protein>
    <submittedName>
        <fullName evidence="9">DNA polymerase</fullName>
    </submittedName>
</protein>
<dbReference type="PANTHER" id="PTHR33693">
    <property type="entry name" value="TYPE-5 URACIL-DNA GLYCOSYLASE"/>
    <property type="match status" value="1"/>
</dbReference>
<dbReference type="PANTHER" id="PTHR33693:SF1">
    <property type="entry name" value="TYPE-4 URACIL-DNA GLYCOSYLASE"/>
    <property type="match status" value="1"/>
</dbReference>
<dbReference type="InterPro" id="IPR051536">
    <property type="entry name" value="UDG_Type-4/5"/>
</dbReference>
<evidence type="ECO:0000256" key="6">
    <source>
        <dbReference type="ARBA" id="ARBA00023014"/>
    </source>
</evidence>
<keyword evidence="1" id="KW-0004">4Fe-4S</keyword>
<keyword evidence="4" id="KW-0378">Hydrolase</keyword>
<keyword evidence="3" id="KW-0227">DNA damage</keyword>
<sequence>MLSQTLIDQCQERMNPFACEGFILGKGPSHPRVMFVGEAPGETEIHNGIPFSGRAGEEFDKFLLYAGLTREEVFITSAVRSRPYRWGESRGKKRKYNRTPNQKEIAAHAPILDAEIQIADPELIVPMGRIAYWRLLGEFPKMDEVTGTFIHSPIRVLDDWGKNTYRFTKHTYTLFPIYHPAAILYKRSLSSDIYEHLDRLKAYLH</sequence>
<name>A0A1I2DL77_9BACI</name>
<dbReference type="AlphaFoldDB" id="A0A1I2DL77"/>
<keyword evidence="2" id="KW-0479">Metal-binding</keyword>
<evidence type="ECO:0000256" key="3">
    <source>
        <dbReference type="ARBA" id="ARBA00022763"/>
    </source>
</evidence>
<dbReference type="OrthoDB" id="5290748at2"/>
<dbReference type="SMART" id="SM00986">
    <property type="entry name" value="UDG"/>
    <property type="match status" value="1"/>
</dbReference>
<feature type="domain" description="Uracil-DNA glycosylase-like" evidence="8">
    <location>
        <begin position="24"/>
        <end position="194"/>
    </location>
</feature>
<reference evidence="9 10" key="1">
    <citation type="submission" date="2016-10" db="EMBL/GenBank/DDBJ databases">
        <authorList>
            <person name="de Groot N.N."/>
        </authorList>
    </citation>
    <scope>NUCLEOTIDE SEQUENCE [LARGE SCALE GENOMIC DNA]</scope>
    <source>
        <strain evidence="9 10">DSM 23995</strain>
    </source>
</reference>
<evidence type="ECO:0000256" key="5">
    <source>
        <dbReference type="ARBA" id="ARBA00023004"/>
    </source>
</evidence>
<dbReference type="Pfam" id="PF03167">
    <property type="entry name" value="UDG"/>
    <property type="match status" value="1"/>
</dbReference>
<evidence type="ECO:0000256" key="7">
    <source>
        <dbReference type="ARBA" id="ARBA00023204"/>
    </source>
</evidence>
<dbReference type="SMART" id="SM00987">
    <property type="entry name" value="UreE_C"/>
    <property type="match status" value="1"/>
</dbReference>
<evidence type="ECO:0000256" key="2">
    <source>
        <dbReference type="ARBA" id="ARBA00022723"/>
    </source>
</evidence>
<dbReference type="STRING" id="930128.SAMN05192532_104144"/>
<dbReference type="GO" id="GO:0046872">
    <property type="term" value="F:metal ion binding"/>
    <property type="evidence" value="ECO:0007669"/>
    <property type="project" value="UniProtKB-KW"/>
</dbReference>
<dbReference type="RefSeq" id="WP_091661345.1">
    <property type="nucleotide sequence ID" value="NZ_FONT01000004.1"/>
</dbReference>
<dbReference type="GO" id="GO:0006281">
    <property type="term" value="P:DNA repair"/>
    <property type="evidence" value="ECO:0007669"/>
    <property type="project" value="UniProtKB-KW"/>
</dbReference>
<keyword evidence="7" id="KW-0234">DNA repair</keyword>
<keyword evidence="6" id="KW-0411">Iron-sulfur</keyword>
<evidence type="ECO:0000256" key="4">
    <source>
        <dbReference type="ARBA" id="ARBA00022801"/>
    </source>
</evidence>
<keyword evidence="10" id="KW-1185">Reference proteome</keyword>